<dbReference type="RefSeq" id="WP_190421704.1">
    <property type="nucleotide sequence ID" value="NZ_JAMPKK010000098.1"/>
</dbReference>
<name>A0ABV0JWZ1_9CYAN</name>
<evidence type="ECO:0000256" key="1">
    <source>
        <dbReference type="SAM" id="Phobius"/>
    </source>
</evidence>
<evidence type="ECO:0000313" key="2">
    <source>
        <dbReference type="EMBL" id="MEP0867962.1"/>
    </source>
</evidence>
<keyword evidence="1" id="KW-0472">Membrane</keyword>
<keyword evidence="1" id="KW-1133">Transmembrane helix</keyword>
<organism evidence="2 3">
    <name type="scientific">Funiculus sociatus GB2-A5</name>
    <dbReference type="NCBI Taxonomy" id="2933946"/>
    <lineage>
        <taxon>Bacteria</taxon>
        <taxon>Bacillati</taxon>
        <taxon>Cyanobacteriota</taxon>
        <taxon>Cyanophyceae</taxon>
        <taxon>Coleofasciculales</taxon>
        <taxon>Coleofasciculaceae</taxon>
        <taxon>Funiculus</taxon>
    </lineage>
</organism>
<keyword evidence="3" id="KW-1185">Reference proteome</keyword>
<proteinExistence type="predicted"/>
<gene>
    <name evidence="2" type="ORF">NDI37_26330</name>
</gene>
<feature type="transmembrane region" description="Helical" evidence="1">
    <location>
        <begin position="43"/>
        <end position="66"/>
    </location>
</feature>
<keyword evidence="1" id="KW-0812">Transmembrane</keyword>
<sequence>MKTFVTLWKLEVNSRLPLLRRDLQEAVYLPPRLAYALYNTLILVYWSAIAAGSVGWLACRFTYLLGVSTRQFLLPKQEPLQLKSKKTTLQTLTPTTPITAAKPTLQAVTPPVLAAEPVKAPVTTVPSAVEQIAVGELTTTAAQKVKAANPDKVVLARPWGKGWRIAVLEPEEAASIQHPWKVVVRS</sequence>
<dbReference type="Proteomes" id="UP001442494">
    <property type="component" value="Unassembled WGS sequence"/>
</dbReference>
<evidence type="ECO:0000313" key="3">
    <source>
        <dbReference type="Proteomes" id="UP001442494"/>
    </source>
</evidence>
<comment type="caution">
    <text evidence="2">The sequence shown here is derived from an EMBL/GenBank/DDBJ whole genome shotgun (WGS) entry which is preliminary data.</text>
</comment>
<dbReference type="EMBL" id="JAMPKK010000098">
    <property type="protein sequence ID" value="MEP0867962.1"/>
    <property type="molecule type" value="Genomic_DNA"/>
</dbReference>
<protein>
    <submittedName>
        <fullName evidence="2">Uncharacterized protein</fullName>
    </submittedName>
</protein>
<accession>A0ABV0JWZ1</accession>
<reference evidence="2 3" key="1">
    <citation type="submission" date="2022-04" db="EMBL/GenBank/DDBJ databases">
        <title>Positive selection, recombination, and allopatry shape intraspecific diversity of widespread and dominant cyanobacteria.</title>
        <authorList>
            <person name="Wei J."/>
            <person name="Shu W."/>
            <person name="Hu C."/>
        </authorList>
    </citation>
    <scope>NUCLEOTIDE SEQUENCE [LARGE SCALE GENOMIC DNA]</scope>
    <source>
        <strain evidence="2 3">GB2-A5</strain>
    </source>
</reference>